<feature type="transmembrane region" description="Helical" evidence="2">
    <location>
        <begin position="138"/>
        <end position="160"/>
    </location>
</feature>
<dbReference type="GO" id="GO:0009060">
    <property type="term" value="P:aerobic respiration"/>
    <property type="evidence" value="ECO:0007669"/>
    <property type="project" value="InterPro"/>
</dbReference>
<feature type="transmembrane region" description="Helical" evidence="2">
    <location>
        <begin position="269"/>
        <end position="296"/>
    </location>
</feature>
<feature type="domain" description="Cytochrome oxidase subunit I profile" evidence="3">
    <location>
        <begin position="182"/>
        <end position="455"/>
    </location>
</feature>
<dbReference type="Proteomes" id="UP000095228">
    <property type="component" value="Chromosome"/>
</dbReference>
<evidence type="ECO:0000259" key="3">
    <source>
        <dbReference type="PROSITE" id="PS50855"/>
    </source>
</evidence>
<feature type="transmembrane region" description="Helical" evidence="2">
    <location>
        <begin position="103"/>
        <end position="126"/>
    </location>
</feature>
<name>A0A1D8AVT8_9BACT</name>
<keyword evidence="1" id="KW-0679">Respiratory chain</keyword>
<feature type="transmembrane region" description="Helical" evidence="2">
    <location>
        <begin position="350"/>
        <end position="369"/>
    </location>
</feature>
<keyword evidence="1" id="KW-0249">Electron transport</keyword>
<feature type="transmembrane region" description="Helical" evidence="2">
    <location>
        <begin position="206"/>
        <end position="229"/>
    </location>
</feature>
<feature type="transmembrane region" description="Helical" evidence="2">
    <location>
        <begin position="241"/>
        <end position="263"/>
    </location>
</feature>
<dbReference type="SUPFAM" id="SSF81442">
    <property type="entry name" value="Cytochrome c oxidase subunit I-like"/>
    <property type="match status" value="1"/>
</dbReference>
<dbReference type="OrthoDB" id="9764568at2"/>
<dbReference type="GO" id="GO:0020037">
    <property type="term" value="F:heme binding"/>
    <property type="evidence" value="ECO:0007669"/>
    <property type="project" value="InterPro"/>
</dbReference>
<dbReference type="InterPro" id="IPR000883">
    <property type="entry name" value="Cyt_C_Oxase_1"/>
</dbReference>
<evidence type="ECO:0000256" key="1">
    <source>
        <dbReference type="ARBA" id="ARBA00022660"/>
    </source>
</evidence>
<accession>A0A1D8AVT8</accession>
<feature type="transmembrane region" description="Helical" evidence="2">
    <location>
        <begin position="72"/>
        <end position="91"/>
    </location>
</feature>
<keyword evidence="1" id="KW-0813">Transport</keyword>
<dbReference type="KEGG" id="obg:Verru16b_02087"/>
<keyword evidence="2" id="KW-0812">Transmembrane</keyword>
<keyword evidence="2" id="KW-0472">Membrane</keyword>
<dbReference type="AlphaFoldDB" id="A0A1D8AVT8"/>
<feature type="transmembrane region" description="Helical" evidence="2">
    <location>
        <begin position="21"/>
        <end position="44"/>
    </location>
</feature>
<sequence length="483" mass="51966">MNSNVSLARAEQAEIDSSAKWPVLVFFGSALLWLLLGGALQLAANIQLHTPTFLADCVWFTHGRLAPAAQNALVYGWGFNAAFAFGLWLMARLSATTLRHGGWLFVAAKFWNVGVTLGIGGILGGYSSSFELLEMPRYVTLLLLGAYALIGVWGVTTFSIRNTENTYASQWYLFGAAFWFPWIYSVAQVMLFTAPVRGVLQPVVNAWYVHGLYSLWFLPVAIAAIYYLLPKLLGRAVSNYYLAPLAFWWFVVASAFAGGARLVGAPVPVWIPTLGTVANMALVLPAVIFVLNFFGSLSGRTRTLGGSLILRFVLLAVVGLLLNTVVNLLLSLHGFAAVAQFTLFGVLRDWSALYATFTVAMFAAAYFFLPRLTGKDWRSSALLQAHFGATVLGVLIMAIGLAAGGWQQGSLLLDPAIAFGDVSRAMTSWHTTVTVASGVLLVGHLAFLINFVWIACPINSSGTANVTIPAAPALSLASKEGHA</sequence>
<protein>
    <recommendedName>
        <fullName evidence="3">Cytochrome oxidase subunit I profile domain-containing protein</fullName>
    </recommendedName>
</protein>
<feature type="transmembrane region" description="Helical" evidence="2">
    <location>
        <begin position="381"/>
        <end position="403"/>
    </location>
</feature>
<feature type="transmembrane region" description="Helical" evidence="2">
    <location>
        <begin position="308"/>
        <end position="330"/>
    </location>
</feature>
<dbReference type="InterPro" id="IPR023616">
    <property type="entry name" value="Cyt_c_oxase-like_su1_dom"/>
</dbReference>
<gene>
    <name evidence="4" type="ORF">Verru16b_02087</name>
</gene>
<dbReference type="InterPro" id="IPR036927">
    <property type="entry name" value="Cyt_c_oxase-like_su1_sf"/>
</dbReference>
<evidence type="ECO:0000313" key="4">
    <source>
        <dbReference type="EMBL" id="AOS45018.1"/>
    </source>
</evidence>
<evidence type="ECO:0000256" key="2">
    <source>
        <dbReference type="SAM" id="Phobius"/>
    </source>
</evidence>
<reference evidence="4 5" key="1">
    <citation type="submission" date="2016-06" db="EMBL/GenBank/DDBJ databases">
        <title>Three novel species with peptidoglycan cell walls form the new genus Lacunisphaera gen. nov. in the family Opitutaceae of the verrucomicrobial subdivision 4.</title>
        <authorList>
            <person name="Rast P."/>
            <person name="Gloeckner I."/>
            <person name="Jogler M."/>
            <person name="Boedeker C."/>
            <person name="Jeske O."/>
            <person name="Wiegand S."/>
            <person name="Reinhardt R."/>
            <person name="Schumann P."/>
            <person name="Rohde M."/>
            <person name="Spring S."/>
            <person name="Gloeckner F.O."/>
            <person name="Jogler C."/>
        </authorList>
    </citation>
    <scope>NUCLEOTIDE SEQUENCE [LARGE SCALE GENOMIC DNA]</scope>
    <source>
        <strain evidence="4 5">IG16b</strain>
    </source>
</reference>
<evidence type="ECO:0000313" key="5">
    <source>
        <dbReference type="Proteomes" id="UP000095228"/>
    </source>
</evidence>
<dbReference type="GO" id="GO:0004129">
    <property type="term" value="F:cytochrome-c oxidase activity"/>
    <property type="evidence" value="ECO:0007669"/>
    <property type="project" value="InterPro"/>
</dbReference>
<dbReference type="Pfam" id="PF00115">
    <property type="entry name" value="COX1"/>
    <property type="match status" value="1"/>
</dbReference>
<dbReference type="EMBL" id="CP016094">
    <property type="protein sequence ID" value="AOS45018.1"/>
    <property type="molecule type" value="Genomic_DNA"/>
</dbReference>
<feature type="transmembrane region" description="Helical" evidence="2">
    <location>
        <begin position="433"/>
        <end position="456"/>
    </location>
</feature>
<dbReference type="RefSeq" id="WP_069962212.1">
    <property type="nucleotide sequence ID" value="NZ_CP016094.1"/>
</dbReference>
<keyword evidence="2" id="KW-1133">Transmembrane helix</keyword>
<dbReference type="Gene3D" id="1.20.210.10">
    <property type="entry name" value="Cytochrome c oxidase-like, subunit I domain"/>
    <property type="match status" value="1"/>
</dbReference>
<dbReference type="GO" id="GO:0016020">
    <property type="term" value="C:membrane"/>
    <property type="evidence" value="ECO:0007669"/>
    <property type="project" value="InterPro"/>
</dbReference>
<dbReference type="STRING" id="1838286.Verru16b_02087"/>
<feature type="transmembrane region" description="Helical" evidence="2">
    <location>
        <begin position="172"/>
        <end position="194"/>
    </location>
</feature>
<organism evidence="4 5">
    <name type="scientific">Lacunisphaera limnophila</name>
    <dbReference type="NCBI Taxonomy" id="1838286"/>
    <lineage>
        <taxon>Bacteria</taxon>
        <taxon>Pseudomonadati</taxon>
        <taxon>Verrucomicrobiota</taxon>
        <taxon>Opitutia</taxon>
        <taxon>Opitutales</taxon>
        <taxon>Opitutaceae</taxon>
        <taxon>Lacunisphaera</taxon>
    </lineage>
</organism>
<dbReference type="PROSITE" id="PS50855">
    <property type="entry name" value="COX1"/>
    <property type="match status" value="1"/>
</dbReference>
<proteinExistence type="predicted"/>
<keyword evidence="5" id="KW-1185">Reference proteome</keyword>